<reference evidence="2" key="1">
    <citation type="submission" date="2020-11" db="EMBL/GenBank/DDBJ databases">
        <authorList>
            <person name="Tran Van P."/>
        </authorList>
    </citation>
    <scope>NUCLEOTIDE SEQUENCE</scope>
</reference>
<feature type="compositionally biased region" description="Basic and acidic residues" evidence="1">
    <location>
        <begin position="29"/>
        <end position="38"/>
    </location>
</feature>
<evidence type="ECO:0000256" key="1">
    <source>
        <dbReference type="SAM" id="MobiDB-lite"/>
    </source>
</evidence>
<organism evidence="2">
    <name type="scientific">Timema shepardi</name>
    <name type="common">Walking stick</name>
    <dbReference type="NCBI Taxonomy" id="629360"/>
    <lineage>
        <taxon>Eukaryota</taxon>
        <taxon>Metazoa</taxon>
        <taxon>Ecdysozoa</taxon>
        <taxon>Arthropoda</taxon>
        <taxon>Hexapoda</taxon>
        <taxon>Insecta</taxon>
        <taxon>Pterygota</taxon>
        <taxon>Neoptera</taxon>
        <taxon>Polyneoptera</taxon>
        <taxon>Phasmatodea</taxon>
        <taxon>Timematodea</taxon>
        <taxon>Timematoidea</taxon>
        <taxon>Timematidae</taxon>
        <taxon>Timema</taxon>
    </lineage>
</organism>
<protein>
    <submittedName>
        <fullName evidence="2">Uncharacterized protein</fullName>
    </submittedName>
</protein>
<dbReference type="AlphaFoldDB" id="A0A7R9B3W8"/>
<dbReference type="EMBL" id="OC006032">
    <property type="protein sequence ID" value="CAD7265843.1"/>
    <property type="molecule type" value="Genomic_DNA"/>
</dbReference>
<gene>
    <name evidence="2" type="ORF">TSIB3V08_LOCUS9873</name>
</gene>
<accession>A0A7R9B3W8</accession>
<feature type="region of interest" description="Disordered" evidence="1">
    <location>
        <begin position="29"/>
        <end position="64"/>
    </location>
</feature>
<proteinExistence type="predicted"/>
<evidence type="ECO:0000313" key="2">
    <source>
        <dbReference type="EMBL" id="CAD7265843.1"/>
    </source>
</evidence>
<name>A0A7R9B3W8_TIMSH</name>
<sequence>MKDMALGLNVDDIRELLERNEDDEFFPRHQLTDEEPKTVMEQQIDEDDEQPADTVGDVDAGPVEEQDLRRLDIEDVNPHLRGERVENRLGNPVQPIEISTLVCPFSAV</sequence>